<dbReference type="AlphaFoldDB" id="A0A1E7F4K3"/>
<accession>A0A1E7F4K3</accession>
<name>A0A1E7F4K3_9STRA</name>
<dbReference type="Proteomes" id="UP000095751">
    <property type="component" value="Unassembled WGS sequence"/>
</dbReference>
<feature type="non-terminal residue" evidence="1">
    <location>
        <position position="1"/>
    </location>
</feature>
<dbReference type="OrthoDB" id="43295at2759"/>
<proteinExistence type="predicted"/>
<protein>
    <recommendedName>
        <fullName evidence="3">Reverse transcriptase Ty1/copia-type domain-containing protein</fullName>
    </recommendedName>
</protein>
<reference evidence="1 2" key="1">
    <citation type="submission" date="2016-09" db="EMBL/GenBank/DDBJ databases">
        <title>Extensive genetic diversity and differential bi-allelic expression allows diatom success in the polar Southern Ocean.</title>
        <authorList>
            <consortium name="DOE Joint Genome Institute"/>
            <person name="Mock T."/>
            <person name="Otillar R.P."/>
            <person name="Strauss J."/>
            <person name="Dupont C."/>
            <person name="Frickenhaus S."/>
            <person name="Maumus F."/>
            <person name="Mcmullan M."/>
            <person name="Sanges R."/>
            <person name="Schmutz J."/>
            <person name="Toseland A."/>
            <person name="Valas R."/>
            <person name="Veluchamy A."/>
            <person name="Ward B.J."/>
            <person name="Allen A."/>
            <person name="Barry K."/>
            <person name="Falciatore A."/>
            <person name="Ferrante M."/>
            <person name="Fortunato A.E."/>
            <person name="Gloeckner G."/>
            <person name="Gruber A."/>
            <person name="Hipkin R."/>
            <person name="Janech M."/>
            <person name="Kroth P."/>
            <person name="Leese F."/>
            <person name="Lindquist E."/>
            <person name="Lyon B.R."/>
            <person name="Martin J."/>
            <person name="Mayer C."/>
            <person name="Parker M."/>
            <person name="Quesneville H."/>
            <person name="Raymond J."/>
            <person name="Uhlig C."/>
            <person name="Valentin K.U."/>
            <person name="Worden A.Z."/>
            <person name="Armbrust E.V."/>
            <person name="Bowler C."/>
            <person name="Green B."/>
            <person name="Moulton V."/>
            <person name="Van Oosterhout C."/>
            <person name="Grigoriev I."/>
        </authorList>
    </citation>
    <scope>NUCLEOTIDE SEQUENCE [LARGE SCALE GENOMIC DNA]</scope>
    <source>
        <strain evidence="1 2">CCMP1102</strain>
    </source>
</reference>
<dbReference type="KEGG" id="fcy:FRACYDRAFT_165407"/>
<evidence type="ECO:0000313" key="2">
    <source>
        <dbReference type="Proteomes" id="UP000095751"/>
    </source>
</evidence>
<keyword evidence="2" id="KW-1185">Reference proteome</keyword>
<dbReference type="EMBL" id="KV784363">
    <property type="protein sequence ID" value="OEU13112.1"/>
    <property type="molecule type" value="Genomic_DNA"/>
</dbReference>
<evidence type="ECO:0000313" key="1">
    <source>
        <dbReference type="EMBL" id="OEU13112.1"/>
    </source>
</evidence>
<sequence length="64" mass="7474">GKEYVYAKLTKAVYGTLLGAILFYKKLSKQLIEWGYEPNCYDRCTFNKMIEGNQCTIQFHVDDL</sequence>
<organism evidence="1 2">
    <name type="scientific">Fragilariopsis cylindrus CCMP1102</name>
    <dbReference type="NCBI Taxonomy" id="635003"/>
    <lineage>
        <taxon>Eukaryota</taxon>
        <taxon>Sar</taxon>
        <taxon>Stramenopiles</taxon>
        <taxon>Ochrophyta</taxon>
        <taxon>Bacillariophyta</taxon>
        <taxon>Bacillariophyceae</taxon>
        <taxon>Bacillariophycidae</taxon>
        <taxon>Bacillariales</taxon>
        <taxon>Bacillariaceae</taxon>
        <taxon>Fragilariopsis</taxon>
    </lineage>
</organism>
<feature type="non-terminal residue" evidence="1">
    <location>
        <position position="64"/>
    </location>
</feature>
<evidence type="ECO:0008006" key="3">
    <source>
        <dbReference type="Google" id="ProtNLM"/>
    </source>
</evidence>
<gene>
    <name evidence="1" type="ORF">FRACYDRAFT_165407</name>
</gene>
<dbReference type="InParanoid" id="A0A1E7F4K3"/>